<sequence>MPNPEIDIDLDEFRGILAEALAEGGTQPLLRLTDEEIAVLDPESLSECVAPTPRIAELSGQEREWVYATALRSLVSREAVEVANIEELDAVLRAAEARREARETPAEGTDPGSRPSGIDLDLRITPEVSLVLTLRRTAARALAVEQHTSSGRTHLLVYVHADDLHLVERVTSGGLHMFTLAASAQDAADMALLFVDPFEVAAKDGPVQHLTPEQISQENVGRALGEAIDNALVVGQTVLLADTPGPLLTTYATDQALWTVYVEKPHALTGIEARPVGKNTLRALITKLISPS</sequence>
<keyword evidence="3" id="KW-1185">Reference proteome</keyword>
<reference evidence="3" key="1">
    <citation type="submission" date="2023-07" db="EMBL/GenBank/DDBJ databases">
        <title>30 novel species of actinomycetes from the DSMZ collection.</title>
        <authorList>
            <person name="Nouioui I."/>
        </authorList>
    </citation>
    <scope>NUCLEOTIDE SEQUENCE [LARGE SCALE GENOMIC DNA]</scope>
    <source>
        <strain evidence="3">DSM 41979</strain>
    </source>
</reference>
<gene>
    <name evidence="2" type="ORF">RM698_26960</name>
</gene>
<protein>
    <submittedName>
        <fullName evidence="2">Uncharacterized protein</fullName>
    </submittedName>
</protein>
<evidence type="ECO:0000313" key="3">
    <source>
        <dbReference type="Proteomes" id="UP001183610"/>
    </source>
</evidence>
<organism evidence="2 3">
    <name type="scientific">Streptomyces evansiae</name>
    <dbReference type="NCBI Taxonomy" id="3075535"/>
    <lineage>
        <taxon>Bacteria</taxon>
        <taxon>Bacillati</taxon>
        <taxon>Actinomycetota</taxon>
        <taxon>Actinomycetes</taxon>
        <taxon>Kitasatosporales</taxon>
        <taxon>Streptomycetaceae</taxon>
        <taxon>Streptomyces</taxon>
    </lineage>
</organism>
<evidence type="ECO:0000313" key="2">
    <source>
        <dbReference type="EMBL" id="MDT0412674.1"/>
    </source>
</evidence>
<accession>A0ABU2R7J8</accession>
<proteinExistence type="predicted"/>
<dbReference type="EMBL" id="JAVRET010000091">
    <property type="protein sequence ID" value="MDT0412674.1"/>
    <property type="molecule type" value="Genomic_DNA"/>
</dbReference>
<name>A0ABU2R7J8_9ACTN</name>
<dbReference type="RefSeq" id="WP_010280008.1">
    <property type="nucleotide sequence ID" value="NZ_JAVRET010000091.1"/>
</dbReference>
<dbReference type="Proteomes" id="UP001183610">
    <property type="component" value="Unassembled WGS sequence"/>
</dbReference>
<evidence type="ECO:0000256" key="1">
    <source>
        <dbReference type="SAM" id="MobiDB-lite"/>
    </source>
</evidence>
<feature type="region of interest" description="Disordered" evidence="1">
    <location>
        <begin position="99"/>
        <end position="119"/>
    </location>
</feature>
<comment type="caution">
    <text evidence="2">The sequence shown here is derived from an EMBL/GenBank/DDBJ whole genome shotgun (WGS) entry which is preliminary data.</text>
</comment>